<reference evidence="4" key="1">
    <citation type="submission" date="2022-10" db="EMBL/GenBank/DDBJ databases">
        <title>Roseovarius pelagicus sp. nov., isolated from Arctic seawater.</title>
        <authorList>
            <person name="Hong Y.W."/>
            <person name="Hwang C.Y."/>
        </authorList>
    </citation>
    <scope>NUCLEOTIDE SEQUENCE</scope>
    <source>
        <strain evidence="4">HL-MP18</strain>
    </source>
</reference>
<keyword evidence="1 2" id="KW-0238">DNA-binding</keyword>
<evidence type="ECO:0000259" key="3">
    <source>
        <dbReference type="PROSITE" id="PS50977"/>
    </source>
</evidence>
<dbReference type="RefSeq" id="WP_263048718.1">
    <property type="nucleotide sequence ID" value="NZ_CP106738.1"/>
</dbReference>
<dbReference type="Pfam" id="PF00440">
    <property type="entry name" value="TetR_N"/>
    <property type="match status" value="1"/>
</dbReference>
<evidence type="ECO:0000256" key="2">
    <source>
        <dbReference type="PROSITE-ProRule" id="PRU00335"/>
    </source>
</evidence>
<evidence type="ECO:0000313" key="4">
    <source>
        <dbReference type="EMBL" id="UXX84477.1"/>
    </source>
</evidence>
<name>A0ABY6DE93_9RHOB</name>
<evidence type="ECO:0000313" key="5">
    <source>
        <dbReference type="Proteomes" id="UP001064087"/>
    </source>
</evidence>
<dbReference type="PROSITE" id="PS50977">
    <property type="entry name" value="HTH_TETR_2"/>
    <property type="match status" value="1"/>
</dbReference>
<dbReference type="Gene3D" id="1.10.357.10">
    <property type="entry name" value="Tetracycline Repressor, domain 2"/>
    <property type="match status" value="1"/>
</dbReference>
<keyword evidence="5" id="KW-1185">Reference proteome</keyword>
<sequence length="187" mass="20289">MNKQRTQRLTRQDWLRTGLNALASDGSSALQAEPLARRLGTTKGSFYWHFADLPAFQAELIERWEDEAIEMVHAAKSSPQGDAARLRHYAQTIMDMSASDAAAIFPVEPAIRAWGLSHDGAAAAIRRVDAKRLDHLGSLLGAIGVSNPEMARIIYSASLGMEALGPEEANRNKGAIGSLVDLVLALR</sequence>
<dbReference type="InterPro" id="IPR009057">
    <property type="entry name" value="Homeodomain-like_sf"/>
</dbReference>
<protein>
    <submittedName>
        <fullName evidence="4">TetR/AcrR family transcriptional regulator</fullName>
    </submittedName>
</protein>
<gene>
    <name evidence="4" type="ORF">N7U68_07515</name>
</gene>
<accession>A0ABY6DE93</accession>
<proteinExistence type="predicted"/>
<dbReference type="Proteomes" id="UP001064087">
    <property type="component" value="Chromosome"/>
</dbReference>
<dbReference type="SUPFAM" id="SSF46689">
    <property type="entry name" value="Homeodomain-like"/>
    <property type="match status" value="1"/>
</dbReference>
<dbReference type="EMBL" id="CP106738">
    <property type="protein sequence ID" value="UXX84477.1"/>
    <property type="molecule type" value="Genomic_DNA"/>
</dbReference>
<evidence type="ECO:0000256" key="1">
    <source>
        <dbReference type="ARBA" id="ARBA00023125"/>
    </source>
</evidence>
<feature type="DNA-binding region" description="H-T-H motif" evidence="2">
    <location>
        <begin position="31"/>
        <end position="50"/>
    </location>
</feature>
<dbReference type="InterPro" id="IPR001647">
    <property type="entry name" value="HTH_TetR"/>
</dbReference>
<organism evidence="4 5">
    <name type="scientific">Roseovarius pelagicus</name>
    <dbReference type="NCBI Taxonomy" id="2980108"/>
    <lineage>
        <taxon>Bacteria</taxon>
        <taxon>Pseudomonadati</taxon>
        <taxon>Pseudomonadota</taxon>
        <taxon>Alphaproteobacteria</taxon>
        <taxon>Rhodobacterales</taxon>
        <taxon>Roseobacteraceae</taxon>
        <taxon>Roseovarius</taxon>
    </lineage>
</organism>
<feature type="domain" description="HTH tetR-type" evidence="3">
    <location>
        <begin position="8"/>
        <end position="68"/>
    </location>
</feature>